<dbReference type="PANTHER" id="PTHR48449">
    <property type="entry name" value="DUF1985 DOMAIN-CONTAINING PROTEIN"/>
    <property type="match status" value="1"/>
</dbReference>
<comment type="caution">
    <text evidence="1">The sequence shown here is derived from an EMBL/GenBank/DDBJ whole genome shotgun (WGS) entry which is preliminary data.</text>
</comment>
<organism evidence="1">
    <name type="scientific">Tanacetum cinerariifolium</name>
    <name type="common">Dalmatian daisy</name>
    <name type="synonym">Chrysanthemum cinerariifolium</name>
    <dbReference type="NCBI Taxonomy" id="118510"/>
    <lineage>
        <taxon>Eukaryota</taxon>
        <taxon>Viridiplantae</taxon>
        <taxon>Streptophyta</taxon>
        <taxon>Embryophyta</taxon>
        <taxon>Tracheophyta</taxon>
        <taxon>Spermatophyta</taxon>
        <taxon>Magnoliopsida</taxon>
        <taxon>eudicotyledons</taxon>
        <taxon>Gunneridae</taxon>
        <taxon>Pentapetalae</taxon>
        <taxon>asterids</taxon>
        <taxon>campanulids</taxon>
        <taxon>Asterales</taxon>
        <taxon>Asteraceae</taxon>
        <taxon>Asteroideae</taxon>
        <taxon>Anthemideae</taxon>
        <taxon>Anthemidinae</taxon>
        <taxon>Tanacetum</taxon>
    </lineage>
</organism>
<dbReference type="EMBL" id="BKCJ010099372">
    <property type="protein sequence ID" value="GEX28273.1"/>
    <property type="molecule type" value="Genomic_DNA"/>
</dbReference>
<reference evidence="1" key="1">
    <citation type="journal article" date="2019" name="Sci. Rep.">
        <title>Draft genome of Tanacetum cinerariifolium, the natural source of mosquito coil.</title>
        <authorList>
            <person name="Yamashiro T."/>
            <person name="Shiraishi A."/>
            <person name="Satake H."/>
            <person name="Nakayama K."/>
        </authorList>
    </citation>
    <scope>NUCLEOTIDE SEQUENCE</scope>
</reference>
<accession>A0A699H384</accession>
<evidence type="ECO:0008006" key="2">
    <source>
        <dbReference type="Google" id="ProtNLM"/>
    </source>
</evidence>
<evidence type="ECO:0000313" key="1">
    <source>
        <dbReference type="EMBL" id="GEX28273.1"/>
    </source>
</evidence>
<dbReference type="AlphaFoldDB" id="A0A699H384"/>
<proteinExistence type="predicted"/>
<name>A0A699H384_TANCI</name>
<gene>
    <name evidence="1" type="ORF">Tci_300248</name>
</gene>
<protein>
    <recommendedName>
        <fullName evidence="2">Phospholipase-like protein</fullName>
    </recommendedName>
</protein>
<dbReference type="PANTHER" id="PTHR48449:SF1">
    <property type="entry name" value="DUF1985 DOMAIN-CONTAINING PROTEIN"/>
    <property type="match status" value="1"/>
</dbReference>
<sequence>MSWEWVLYYNDRLSQFDASVYTKPTFNGPYDCKVTIWSRPSMISIIKEGLSKSNKRLKLFKDNVFGKYLDLDVEENANHLLKYVLLHQRPQLNMCFRIRQKNSENKASLGKVAQGKAAKGKAAKGEAMKGKDAKCKAAQEQIFMGQKDKKIVINSFLRLVEDLAAWDDFSWGEYYWEEFYKKAVNLIDNHEDTHTNFKKKRSFKITNVLHIWNCLGIQGKYLLNDQNEFTRDDEPEAEQDRSGALDITSARAKVVGSKTMMDLA</sequence>